<accession>A0ABR2GFK6</accession>
<gene>
    <name evidence="2" type="ORF">V6N12_051317</name>
</gene>
<name>A0ABR2GFK6_9ROSI</name>
<evidence type="ECO:0000313" key="2">
    <source>
        <dbReference type="EMBL" id="KAK8601485.1"/>
    </source>
</evidence>
<reference evidence="2 3" key="1">
    <citation type="journal article" date="2024" name="G3 (Bethesda)">
        <title>Genome assembly of Hibiscus sabdariffa L. provides insights into metabolisms of medicinal natural products.</title>
        <authorList>
            <person name="Kim T."/>
        </authorList>
    </citation>
    <scope>NUCLEOTIDE SEQUENCE [LARGE SCALE GENOMIC DNA]</scope>
    <source>
        <strain evidence="2">TK-2024</strain>
        <tissue evidence="2">Old leaves</tissue>
    </source>
</reference>
<protein>
    <submittedName>
        <fullName evidence="2">Uncharacterized protein</fullName>
    </submittedName>
</protein>
<keyword evidence="3" id="KW-1185">Reference proteome</keyword>
<sequence length="85" mass="9392">MDKVLRWAGLKPGSSAWLGPISDQAGSVQVEPTLGSVNSKKGAPTNRWDLPSEPPTGVDHHNRGCPWRISMSTADRNQRDAELWW</sequence>
<organism evidence="2 3">
    <name type="scientific">Hibiscus sabdariffa</name>
    <name type="common">roselle</name>
    <dbReference type="NCBI Taxonomy" id="183260"/>
    <lineage>
        <taxon>Eukaryota</taxon>
        <taxon>Viridiplantae</taxon>
        <taxon>Streptophyta</taxon>
        <taxon>Embryophyta</taxon>
        <taxon>Tracheophyta</taxon>
        <taxon>Spermatophyta</taxon>
        <taxon>Magnoliopsida</taxon>
        <taxon>eudicotyledons</taxon>
        <taxon>Gunneridae</taxon>
        <taxon>Pentapetalae</taxon>
        <taxon>rosids</taxon>
        <taxon>malvids</taxon>
        <taxon>Malvales</taxon>
        <taxon>Malvaceae</taxon>
        <taxon>Malvoideae</taxon>
        <taxon>Hibiscus</taxon>
    </lineage>
</organism>
<dbReference type="Proteomes" id="UP001472677">
    <property type="component" value="Unassembled WGS sequence"/>
</dbReference>
<comment type="caution">
    <text evidence="2">The sequence shown here is derived from an EMBL/GenBank/DDBJ whole genome shotgun (WGS) entry which is preliminary data.</text>
</comment>
<dbReference type="EMBL" id="JBBPBM010000001">
    <property type="protein sequence ID" value="KAK8601485.1"/>
    <property type="molecule type" value="Genomic_DNA"/>
</dbReference>
<proteinExistence type="predicted"/>
<evidence type="ECO:0000313" key="3">
    <source>
        <dbReference type="Proteomes" id="UP001472677"/>
    </source>
</evidence>
<feature type="region of interest" description="Disordered" evidence="1">
    <location>
        <begin position="34"/>
        <end position="69"/>
    </location>
</feature>
<evidence type="ECO:0000256" key="1">
    <source>
        <dbReference type="SAM" id="MobiDB-lite"/>
    </source>
</evidence>